<sequence length="51" mass="5545">MAPKSSKGKGVASSCHGKKRSRMGQESPNEDASMQPQPAIHYGLCWVTKQE</sequence>
<comment type="caution">
    <text evidence="2">The sequence shown here is derived from an EMBL/GenBank/DDBJ whole genome shotgun (WGS) entry which is preliminary data.</text>
</comment>
<proteinExistence type="predicted"/>
<accession>A0ABS8TR86</accession>
<feature type="non-terminal residue" evidence="2">
    <location>
        <position position="51"/>
    </location>
</feature>
<name>A0ABS8TR86_DATST</name>
<dbReference type="Proteomes" id="UP000823775">
    <property type="component" value="Unassembled WGS sequence"/>
</dbReference>
<evidence type="ECO:0000313" key="3">
    <source>
        <dbReference type="Proteomes" id="UP000823775"/>
    </source>
</evidence>
<evidence type="ECO:0000313" key="2">
    <source>
        <dbReference type="EMBL" id="MCD7473072.1"/>
    </source>
</evidence>
<organism evidence="2 3">
    <name type="scientific">Datura stramonium</name>
    <name type="common">Jimsonweed</name>
    <name type="synonym">Common thornapple</name>
    <dbReference type="NCBI Taxonomy" id="4076"/>
    <lineage>
        <taxon>Eukaryota</taxon>
        <taxon>Viridiplantae</taxon>
        <taxon>Streptophyta</taxon>
        <taxon>Embryophyta</taxon>
        <taxon>Tracheophyta</taxon>
        <taxon>Spermatophyta</taxon>
        <taxon>Magnoliopsida</taxon>
        <taxon>eudicotyledons</taxon>
        <taxon>Gunneridae</taxon>
        <taxon>Pentapetalae</taxon>
        <taxon>asterids</taxon>
        <taxon>lamiids</taxon>
        <taxon>Solanales</taxon>
        <taxon>Solanaceae</taxon>
        <taxon>Solanoideae</taxon>
        <taxon>Datureae</taxon>
        <taxon>Datura</taxon>
    </lineage>
</organism>
<reference evidence="2 3" key="1">
    <citation type="journal article" date="2021" name="BMC Genomics">
        <title>Datura genome reveals duplications of psychoactive alkaloid biosynthetic genes and high mutation rate following tissue culture.</title>
        <authorList>
            <person name="Rajewski A."/>
            <person name="Carter-House D."/>
            <person name="Stajich J."/>
            <person name="Litt A."/>
        </authorList>
    </citation>
    <scope>NUCLEOTIDE SEQUENCE [LARGE SCALE GENOMIC DNA]</scope>
    <source>
        <strain evidence="2">AR-01</strain>
    </source>
</reference>
<evidence type="ECO:0000256" key="1">
    <source>
        <dbReference type="SAM" id="MobiDB-lite"/>
    </source>
</evidence>
<feature type="compositionally biased region" description="Polar residues" evidence="1">
    <location>
        <begin position="24"/>
        <end position="36"/>
    </location>
</feature>
<keyword evidence="3" id="KW-1185">Reference proteome</keyword>
<feature type="region of interest" description="Disordered" evidence="1">
    <location>
        <begin position="1"/>
        <end position="39"/>
    </location>
</feature>
<protein>
    <submittedName>
        <fullName evidence="2">Uncharacterized protein</fullName>
    </submittedName>
</protein>
<gene>
    <name evidence="2" type="ORF">HAX54_014657</name>
</gene>
<dbReference type="EMBL" id="JACEIK010001914">
    <property type="protein sequence ID" value="MCD7473072.1"/>
    <property type="molecule type" value="Genomic_DNA"/>
</dbReference>